<keyword evidence="3" id="KW-1185">Reference proteome</keyword>
<feature type="compositionally biased region" description="Low complexity" evidence="1">
    <location>
        <begin position="32"/>
        <end position="46"/>
    </location>
</feature>
<dbReference type="EMBL" id="CP024923">
    <property type="protein sequence ID" value="ATY31039.1"/>
    <property type="molecule type" value="Genomic_DNA"/>
</dbReference>
<protein>
    <submittedName>
        <fullName evidence="2">Uncharacterized protein</fullName>
    </submittedName>
</protein>
<evidence type="ECO:0000313" key="2">
    <source>
        <dbReference type="EMBL" id="ATY31039.1"/>
    </source>
</evidence>
<accession>A0A2K8MH17</accession>
<dbReference type="Proteomes" id="UP000229081">
    <property type="component" value="Chromosome"/>
</dbReference>
<proteinExistence type="predicted"/>
<dbReference type="AlphaFoldDB" id="A0A2K8MH17"/>
<organism evidence="2 3">
    <name type="scientific">Sphingomonas psychrotolerans</name>
    <dbReference type="NCBI Taxonomy" id="1327635"/>
    <lineage>
        <taxon>Bacteria</taxon>
        <taxon>Pseudomonadati</taxon>
        <taxon>Pseudomonadota</taxon>
        <taxon>Alphaproteobacteria</taxon>
        <taxon>Sphingomonadales</taxon>
        <taxon>Sphingomonadaceae</taxon>
        <taxon>Sphingomonas</taxon>
    </lineage>
</organism>
<dbReference type="KEGG" id="sphc:CVN68_02765"/>
<evidence type="ECO:0000313" key="3">
    <source>
        <dbReference type="Proteomes" id="UP000229081"/>
    </source>
</evidence>
<name>A0A2K8MH17_9SPHN</name>
<gene>
    <name evidence="2" type="ORF">CVN68_02765</name>
</gene>
<sequence>MLAACGAAQSDGAGERQAPIAAAVNRTDAVPAKPVAAPSPTAKAPTCDAGAPESPCQIVGKWRVTKVYNPANKDPLADEMGMVGSTFTVTGNSDASGTIRWDGPDNGQFDHRDVCTGPYLSPTASARPDPSRATLAAALKAWSVKGDAGAARHLGCDQGHWAVPSEPGGKWFGLVLAMERQLAFEWFDERIVLAERAG</sequence>
<evidence type="ECO:0000256" key="1">
    <source>
        <dbReference type="SAM" id="MobiDB-lite"/>
    </source>
</evidence>
<feature type="region of interest" description="Disordered" evidence="1">
    <location>
        <begin position="32"/>
        <end position="52"/>
    </location>
</feature>
<reference evidence="2 3" key="1">
    <citation type="submission" date="2017-11" db="EMBL/GenBank/DDBJ databases">
        <title>Complete genome sequence of Sphingomonas sp. Strain Cra20, a psychrotolerant potential plant growth promoting rhizobacteria.</title>
        <authorList>
            <person name="Luo Y."/>
        </authorList>
    </citation>
    <scope>NUCLEOTIDE SEQUENCE [LARGE SCALE GENOMIC DNA]</scope>
    <source>
        <strain evidence="2 3">Cra20</strain>
    </source>
</reference>